<dbReference type="SUPFAM" id="SSF82714">
    <property type="entry name" value="Multidrug efflux transporter AcrB TolC docking domain, DN and DC subdomains"/>
    <property type="match status" value="2"/>
</dbReference>
<feature type="transmembrane region" description="Helical" evidence="8">
    <location>
        <begin position="1007"/>
        <end position="1033"/>
    </location>
</feature>
<comment type="subcellular location">
    <subcellularLocation>
        <location evidence="1">Cell inner membrane</location>
        <topology evidence="1">Multi-pass membrane protein</topology>
    </subcellularLocation>
</comment>
<dbReference type="FunFam" id="1.20.1640.10:FF:000001">
    <property type="entry name" value="Efflux pump membrane transporter"/>
    <property type="match status" value="1"/>
</dbReference>
<organism evidence="9 10">
    <name type="scientific">Bradyrhizobium manausense</name>
    <dbReference type="NCBI Taxonomy" id="989370"/>
    <lineage>
        <taxon>Bacteria</taxon>
        <taxon>Pseudomonadati</taxon>
        <taxon>Pseudomonadota</taxon>
        <taxon>Alphaproteobacteria</taxon>
        <taxon>Hyphomicrobiales</taxon>
        <taxon>Nitrobacteraceae</taxon>
        <taxon>Bradyrhizobium</taxon>
    </lineage>
</organism>
<dbReference type="Gene3D" id="3.30.2090.10">
    <property type="entry name" value="Multidrug efflux transporter AcrB TolC docking domain, DN and DC subdomains"/>
    <property type="match status" value="2"/>
</dbReference>
<dbReference type="GO" id="GO:0005886">
    <property type="term" value="C:plasma membrane"/>
    <property type="evidence" value="ECO:0007669"/>
    <property type="project" value="UniProtKB-SubCell"/>
</dbReference>
<feature type="transmembrane region" description="Helical" evidence="8">
    <location>
        <begin position="976"/>
        <end position="995"/>
    </location>
</feature>
<dbReference type="PRINTS" id="PR00702">
    <property type="entry name" value="ACRIFLAVINRP"/>
</dbReference>
<protein>
    <recommendedName>
        <fullName evidence="11">Acriflavine resistance protein B</fullName>
    </recommendedName>
</protein>
<evidence type="ECO:0000256" key="5">
    <source>
        <dbReference type="ARBA" id="ARBA00022692"/>
    </source>
</evidence>
<dbReference type="PANTHER" id="PTHR32063:SF78">
    <property type="entry name" value="ACRB_ACRD_ACRF FAMILY PROTEIN"/>
    <property type="match status" value="1"/>
</dbReference>
<keyword evidence="5 8" id="KW-0812">Transmembrane</keyword>
<evidence type="ECO:0000256" key="4">
    <source>
        <dbReference type="ARBA" id="ARBA00022519"/>
    </source>
</evidence>
<keyword evidence="4" id="KW-0997">Cell inner membrane</keyword>
<dbReference type="GO" id="GO:0042910">
    <property type="term" value="F:xenobiotic transmembrane transporter activity"/>
    <property type="evidence" value="ECO:0007669"/>
    <property type="project" value="TreeGrafter"/>
</dbReference>
<keyword evidence="3" id="KW-1003">Cell membrane</keyword>
<feature type="transmembrane region" description="Helical" evidence="8">
    <location>
        <begin position="7"/>
        <end position="27"/>
    </location>
</feature>
<comment type="caution">
    <text evidence="9">The sequence shown here is derived from an EMBL/GenBank/DDBJ whole genome shotgun (WGS) entry which is preliminary data.</text>
</comment>
<feature type="transmembrane region" description="Helical" evidence="8">
    <location>
        <begin position="333"/>
        <end position="352"/>
    </location>
</feature>
<dbReference type="STRING" id="989370.AOQ71_17600"/>
<dbReference type="RefSeq" id="WP_057748444.1">
    <property type="nucleotide sequence ID" value="NZ_LJYG01000076.1"/>
</dbReference>
<keyword evidence="6 8" id="KW-1133">Transmembrane helix</keyword>
<evidence type="ECO:0008006" key="11">
    <source>
        <dbReference type="Google" id="ProtNLM"/>
    </source>
</evidence>
<evidence type="ECO:0000256" key="6">
    <source>
        <dbReference type="ARBA" id="ARBA00022989"/>
    </source>
</evidence>
<keyword evidence="2" id="KW-0813">Transport</keyword>
<feature type="transmembrane region" description="Helical" evidence="8">
    <location>
        <begin position="879"/>
        <end position="896"/>
    </location>
</feature>
<evidence type="ECO:0000256" key="2">
    <source>
        <dbReference type="ARBA" id="ARBA00022448"/>
    </source>
</evidence>
<dbReference type="OrthoDB" id="9807350at2"/>
<dbReference type="Pfam" id="PF00873">
    <property type="entry name" value="ACR_tran"/>
    <property type="match status" value="1"/>
</dbReference>
<dbReference type="EMBL" id="LJYG01000076">
    <property type="protein sequence ID" value="KRQ11696.1"/>
    <property type="molecule type" value="Genomic_DNA"/>
</dbReference>
<dbReference type="SUPFAM" id="SSF82866">
    <property type="entry name" value="Multidrug efflux transporter AcrB transmembrane domain"/>
    <property type="match status" value="2"/>
</dbReference>
<reference evidence="9 10" key="1">
    <citation type="submission" date="2015-09" db="EMBL/GenBank/DDBJ databases">
        <title>Draft Genome Sequence of Bradyrhizobium manausense Strain BR 3351T, a Novel Symbiotic Nitrogen-Fixing Alphaproteobacterium Isolated from Brazilian Amazon Rain Forest.</title>
        <authorList>
            <person name="De Araujo J.L."/>
            <person name="Zilli J.E."/>
        </authorList>
    </citation>
    <scope>NUCLEOTIDE SEQUENCE [LARGE SCALE GENOMIC DNA]</scope>
    <source>
        <strain evidence="9 10">BR3351</strain>
    </source>
</reference>
<dbReference type="Gene3D" id="1.20.1640.10">
    <property type="entry name" value="Multidrug efflux transporter AcrB transmembrane domain"/>
    <property type="match status" value="2"/>
</dbReference>
<dbReference type="Gene3D" id="3.30.70.1430">
    <property type="entry name" value="Multidrug efflux transporter AcrB pore domain"/>
    <property type="match status" value="2"/>
</dbReference>
<dbReference type="PANTHER" id="PTHR32063">
    <property type="match status" value="1"/>
</dbReference>
<proteinExistence type="predicted"/>
<keyword evidence="10" id="KW-1185">Reference proteome</keyword>
<gene>
    <name evidence="9" type="ORF">AOQ71_17600</name>
</gene>
<feature type="transmembrane region" description="Helical" evidence="8">
    <location>
        <begin position="462"/>
        <end position="481"/>
    </location>
</feature>
<evidence type="ECO:0000256" key="7">
    <source>
        <dbReference type="ARBA" id="ARBA00023136"/>
    </source>
</evidence>
<feature type="transmembrane region" description="Helical" evidence="8">
    <location>
        <begin position="929"/>
        <end position="955"/>
    </location>
</feature>
<accession>A0A0R3DPE4</accession>
<evidence type="ECO:0000256" key="1">
    <source>
        <dbReference type="ARBA" id="ARBA00004429"/>
    </source>
</evidence>
<feature type="transmembrane region" description="Helical" evidence="8">
    <location>
        <begin position="529"/>
        <end position="548"/>
    </location>
</feature>
<dbReference type="InterPro" id="IPR027463">
    <property type="entry name" value="AcrB_DN_DC_subdom"/>
</dbReference>
<dbReference type="InterPro" id="IPR001036">
    <property type="entry name" value="Acrflvin-R"/>
</dbReference>
<dbReference type="Gene3D" id="3.30.70.1440">
    <property type="entry name" value="Multidrug efflux transporter AcrB pore domain"/>
    <property type="match status" value="1"/>
</dbReference>
<evidence type="ECO:0000313" key="10">
    <source>
        <dbReference type="Proteomes" id="UP000051936"/>
    </source>
</evidence>
<keyword evidence="7 8" id="KW-0472">Membrane</keyword>
<dbReference type="Proteomes" id="UP000051936">
    <property type="component" value="Unassembled WGS sequence"/>
</dbReference>
<dbReference type="AlphaFoldDB" id="A0A0R3DPE4"/>
<feature type="transmembrane region" description="Helical" evidence="8">
    <location>
        <begin position="359"/>
        <end position="383"/>
    </location>
</feature>
<name>A0A0R3DPE4_9BRAD</name>
<evidence type="ECO:0000256" key="3">
    <source>
        <dbReference type="ARBA" id="ARBA00022475"/>
    </source>
</evidence>
<dbReference type="Gene3D" id="3.30.70.1320">
    <property type="entry name" value="Multidrug efflux transporter AcrB pore domain like"/>
    <property type="match status" value="1"/>
</dbReference>
<dbReference type="SUPFAM" id="SSF82693">
    <property type="entry name" value="Multidrug efflux transporter AcrB pore domain, PN1, PN2, PC1 and PC2 subdomains"/>
    <property type="match status" value="3"/>
</dbReference>
<evidence type="ECO:0000256" key="8">
    <source>
        <dbReference type="SAM" id="Phobius"/>
    </source>
</evidence>
<feature type="transmembrane region" description="Helical" evidence="8">
    <location>
        <begin position="430"/>
        <end position="450"/>
    </location>
</feature>
<sequence length="1061" mass="113913">MSAPFILRPIATTLMIVAVVLLGMLGYRELPIAPLPNVDFPTIQVVTRYPGASATVVATSITAPLEHYFGTISGLTDMSSTSSYGYSQVTLQFDLSRKIDAAAQDVQARINAAAGWIPVEQLPSPPTYRMVNPADTPVLILALTSKTMALHEANDHAATILVPKLSQIPGVGAVSIEGGQTRAVRLQMNPTRLAGLGLSLDDVRRGIAATTADNPKGSLDGPRQAFHVDTNDQLFTAEAYQDAVIAYRNGAPVLLRDVGTAIDSVEDSEQAAWFQGERAVLLDIQRQPGANTIEVVDAIKSVLPKLQDSLPAALKISVVSDRTTTIRAAIHDVQFTLVLTVALVVLVIFIFLRKLWATVIPSVTLPVSLVATFGVMALCGFSLDNLSLMALTIASGFVVDDAIVMIENIARYVEDGEEPLQAALKGARQIGFTIVSLTVSLIAVFIPLLLMGGVVGRLFREFAITLSIAVVISGLVSLTLTPMMCAQLLRHEDPDAQHGLLYRISERGFEASASFYLWGLDWVLRHRGLTLAFTVLTLVATGMLYVAIPKGFLPLQDTGLLIGTTDAAQDISFAAMAERQQQLAAVIARDPDVVTVGSFVGIGSVNTTLNSGRLYIDIGSPDARKSSAAAVMARLQHAVEGVHGITLHLQPAQDLQIESRVARTQYQYALQDLDEGELRLWSRRLVDGLRKRPELADVADDRQDEGLQMSVTIDRQLAASYGVSLNTIDQTLYDAFGQRQIATVFGPLTQYHVIIEVDPALRNDPDILGKIYLTAAAAQASTIDQQTGGFSGAFSKASAPVPLSAFARIERQHAPLLISHQGLFPATTISFNLADGVSLSHATEALRKTERDIGLPDAVTTKLIGTAAEFANSLSDEKWLLLAAIVTVYLILGMLYESYIHPITILSTLPSAGIGALLALMLYRQDLNLISLIGIILLIGIVKKNAIMMVDFALAAEREDGASSFDAIRQACILRFRPIMMTTMAALFGALPLAIGAGTGSELRQPLGISIVGGLIVSQILTLYTTPVVYLAFASLRTRFGWRSAPVDRPAALPQAERPVP</sequence>
<evidence type="ECO:0000313" key="9">
    <source>
        <dbReference type="EMBL" id="KRQ11696.1"/>
    </source>
</evidence>